<organism evidence="4 5">
    <name type="scientific">Lactobacillus johnsonii</name>
    <dbReference type="NCBI Taxonomy" id="33959"/>
    <lineage>
        <taxon>Bacteria</taxon>
        <taxon>Bacillati</taxon>
        <taxon>Bacillota</taxon>
        <taxon>Bacilli</taxon>
        <taxon>Lactobacillales</taxon>
        <taxon>Lactobacillaceae</taxon>
        <taxon>Lactobacillus</taxon>
    </lineage>
</organism>
<evidence type="ECO:0000256" key="1">
    <source>
        <dbReference type="ARBA" id="ARBA00009580"/>
    </source>
</evidence>
<dbReference type="Proteomes" id="UP000216008">
    <property type="component" value="Unassembled WGS sequence"/>
</dbReference>
<dbReference type="RefSeq" id="WP_087284161.1">
    <property type="nucleotide sequence ID" value="NZ_CP021703.1"/>
</dbReference>
<reference evidence="5 6" key="1">
    <citation type="submission" date="2017-05" db="EMBL/GenBank/DDBJ databases">
        <title>Lactobacillus johnsonii from commercial turkeys.</title>
        <authorList>
            <person name="Johnson T.J."/>
            <person name="Youmans B."/>
        </authorList>
    </citation>
    <scope>NUCLEOTIDE SEQUENCE [LARGE SCALE GENOMIC DNA]</scope>
    <source>
        <strain evidence="4 5">UMNLJ114</strain>
        <strain evidence="3 6">UMNLJ54</strain>
    </source>
</reference>
<dbReference type="Gene3D" id="3.90.190.10">
    <property type="entry name" value="Protein tyrosine phosphatase superfamily"/>
    <property type="match status" value="1"/>
</dbReference>
<evidence type="ECO:0000313" key="5">
    <source>
        <dbReference type="Proteomes" id="UP000216008"/>
    </source>
</evidence>
<evidence type="ECO:0000313" key="2">
    <source>
        <dbReference type="EMBL" id="HJE49814.1"/>
    </source>
</evidence>
<dbReference type="PROSITE" id="PS00383">
    <property type="entry name" value="TYR_PHOSPHATASE_1"/>
    <property type="match status" value="1"/>
</dbReference>
<reference evidence="2" key="2">
    <citation type="journal article" date="2021" name="PeerJ">
        <title>Extensive microbial diversity within the chicken gut microbiome revealed by metagenomics and culture.</title>
        <authorList>
            <person name="Gilroy R."/>
            <person name="Ravi A."/>
            <person name="Getino M."/>
            <person name="Pursley I."/>
            <person name="Horton D.L."/>
            <person name="Alikhan N.F."/>
            <person name="Baker D."/>
            <person name="Gharbi K."/>
            <person name="Hall N."/>
            <person name="Watson M."/>
            <person name="Adriaenssens E.M."/>
            <person name="Foster-Nyarko E."/>
            <person name="Jarju S."/>
            <person name="Secka A."/>
            <person name="Antonio M."/>
            <person name="Oren A."/>
            <person name="Chaudhuri R.R."/>
            <person name="La Ragione R."/>
            <person name="Hildebrand F."/>
            <person name="Pallen M.J."/>
        </authorList>
    </citation>
    <scope>NUCLEOTIDE SEQUENCE</scope>
    <source>
        <strain evidence="2">CHK192-2623</strain>
    </source>
</reference>
<dbReference type="PANTHER" id="PTHR31126:SF1">
    <property type="entry name" value="TYROSINE SPECIFIC PROTEIN PHOSPHATASES DOMAIN-CONTAINING PROTEIN"/>
    <property type="match status" value="1"/>
</dbReference>
<dbReference type="InterPro" id="IPR029021">
    <property type="entry name" value="Prot-tyrosine_phosphatase-like"/>
</dbReference>
<dbReference type="PANTHER" id="PTHR31126">
    <property type="entry name" value="TYROSINE-PROTEIN PHOSPHATASE"/>
    <property type="match status" value="1"/>
</dbReference>
<dbReference type="AlphaFoldDB" id="A0A1Y4IG35"/>
<proteinExistence type="inferred from homology"/>
<dbReference type="Proteomes" id="UP000732527">
    <property type="component" value="Unassembled WGS sequence"/>
</dbReference>
<dbReference type="EMBL" id="NIBD01000021">
    <property type="protein sequence ID" value="PAB55617.1"/>
    <property type="molecule type" value="Genomic_DNA"/>
</dbReference>
<protein>
    <submittedName>
        <fullName evidence="4">Protein tyrosine phosphatase</fullName>
    </submittedName>
    <submittedName>
        <fullName evidence="2">Tyrosine-protein phosphatase</fullName>
    </submittedName>
</protein>
<dbReference type="Pfam" id="PF13350">
    <property type="entry name" value="Y_phosphatase3"/>
    <property type="match status" value="1"/>
</dbReference>
<evidence type="ECO:0000313" key="4">
    <source>
        <dbReference type="EMBL" id="PAB55617.1"/>
    </source>
</evidence>
<dbReference type="SUPFAM" id="SSF52799">
    <property type="entry name" value="(Phosphotyrosine protein) phosphatases II"/>
    <property type="match status" value="1"/>
</dbReference>
<dbReference type="InterPro" id="IPR016130">
    <property type="entry name" value="Tyr_Pase_AS"/>
</dbReference>
<comment type="similarity">
    <text evidence="1">Belongs to the protein-tyrosine phosphatase family.</text>
</comment>
<comment type="caution">
    <text evidence="4">The sequence shown here is derived from an EMBL/GenBank/DDBJ whole genome shotgun (WGS) entry which is preliminary data.</text>
</comment>
<dbReference type="EMBL" id="DYYQ01000042">
    <property type="protein sequence ID" value="HJE49814.1"/>
    <property type="molecule type" value="Genomic_DNA"/>
</dbReference>
<dbReference type="GO" id="GO:0004721">
    <property type="term" value="F:phosphoprotein phosphatase activity"/>
    <property type="evidence" value="ECO:0007669"/>
    <property type="project" value="InterPro"/>
</dbReference>
<sequence>MIRPNILPLQHVPNARDLGGYVGFDGRKIKMHRLLRTGKLCQMTKEDETFLLNYGLTKIVDLRSPKEIELAPDVVPAGVEHIDNPIHGNQSAETDQKILQLKKTYTKDQYAGFKTMCHQYHSSVSKEYSQKAFNSLLNIFANTKDGAIIFHCSEGKDRTGLATVLILYILGVDMETIRQDYLFSNLMLGNYQVKMNQKIIDEGGSVILRANVRSLASVANEYLDTALLLIDEKYDGIDSYIKNVLKVDDEMIQSLRELYLEPKKASK</sequence>
<evidence type="ECO:0000313" key="3">
    <source>
        <dbReference type="EMBL" id="PAB53426.1"/>
    </source>
</evidence>
<dbReference type="InterPro" id="IPR026893">
    <property type="entry name" value="Tyr/Ser_Pase_IphP-type"/>
</dbReference>
<reference evidence="2" key="3">
    <citation type="submission" date="2021-09" db="EMBL/GenBank/DDBJ databases">
        <authorList>
            <person name="Gilroy R."/>
        </authorList>
    </citation>
    <scope>NUCLEOTIDE SEQUENCE</scope>
    <source>
        <strain evidence="2">CHK192-2623</strain>
    </source>
</reference>
<accession>A0A1Y4IG35</accession>
<name>A0A1Y4IG35_LACJH</name>
<dbReference type="EMBL" id="NIBB01000008">
    <property type="protein sequence ID" value="PAB53426.1"/>
    <property type="molecule type" value="Genomic_DNA"/>
</dbReference>
<evidence type="ECO:0000313" key="6">
    <source>
        <dbReference type="Proteomes" id="UP000216448"/>
    </source>
</evidence>
<gene>
    <name evidence="3" type="ORF">A3P64_01635</name>
    <name evidence="4" type="ORF">A3Q24_04160</name>
    <name evidence="2" type="ORF">K8V69_06520</name>
</gene>
<dbReference type="Proteomes" id="UP000216448">
    <property type="component" value="Unassembled WGS sequence"/>
</dbReference>